<evidence type="ECO:0000313" key="10">
    <source>
        <dbReference type="Proteomes" id="UP000077134"/>
    </source>
</evidence>
<feature type="transmembrane region" description="Helical" evidence="7">
    <location>
        <begin position="88"/>
        <end position="114"/>
    </location>
</feature>
<sequence>MQRIQEGLNIRRFFERKRNVNVRTKMLLFIAFSSGLLMTILILSFWLSNDNLRLSVTSRNLPPSLEHIFGTDWLGRDMFTRTIKGLRLSLAVGVFASVISVLIATVMGICAAIFGKAIDAVISWMIDLFIGMPHLVFMVLICFIVGGGVHGIILGVCLTHWTALARVVRSEVLQIKSAEYIQLSKSYGKSAWYIARKHILPSIFPQIMIGFLLMFPHVILHEAALTFLGFGLSPQTPAIGIILSEAMNHISTGKWWLVVFPGLLLVITIKSFDSIGEQLRILMEPASSND</sequence>
<dbReference type="InterPro" id="IPR000515">
    <property type="entry name" value="MetI-like"/>
</dbReference>
<evidence type="ECO:0000256" key="3">
    <source>
        <dbReference type="ARBA" id="ARBA00022475"/>
    </source>
</evidence>
<comment type="similarity">
    <text evidence="7">Belongs to the binding-protein-dependent transport system permease family.</text>
</comment>
<dbReference type="Pfam" id="PF00528">
    <property type="entry name" value="BPD_transp_1"/>
    <property type="match status" value="1"/>
</dbReference>
<keyword evidence="2 7" id="KW-0813">Transport</keyword>
<evidence type="ECO:0000256" key="7">
    <source>
        <dbReference type="RuleBase" id="RU363032"/>
    </source>
</evidence>
<feature type="transmembrane region" description="Helical" evidence="7">
    <location>
        <begin position="199"/>
        <end position="219"/>
    </location>
</feature>
<proteinExistence type="inferred from homology"/>
<feature type="transmembrane region" description="Helical" evidence="7">
    <location>
        <begin position="26"/>
        <end position="47"/>
    </location>
</feature>
<dbReference type="SUPFAM" id="SSF161098">
    <property type="entry name" value="MetI-like"/>
    <property type="match status" value="1"/>
</dbReference>
<dbReference type="CDD" id="cd06261">
    <property type="entry name" value="TM_PBP2"/>
    <property type="match status" value="1"/>
</dbReference>
<reference evidence="9 10" key="1">
    <citation type="submission" date="2016-02" db="EMBL/GenBank/DDBJ databases">
        <title>Paenibacillus sp. LPB0068, isolated from Crassostrea gigas.</title>
        <authorList>
            <person name="Shin S.-K."/>
            <person name="Yi H."/>
        </authorList>
    </citation>
    <scope>NUCLEOTIDE SEQUENCE [LARGE SCALE GENOMIC DNA]</scope>
    <source>
        <strain evidence="9 10">LPB0068</strain>
    </source>
</reference>
<evidence type="ECO:0000256" key="1">
    <source>
        <dbReference type="ARBA" id="ARBA00004651"/>
    </source>
</evidence>
<evidence type="ECO:0000259" key="8">
    <source>
        <dbReference type="PROSITE" id="PS50928"/>
    </source>
</evidence>
<evidence type="ECO:0000256" key="2">
    <source>
        <dbReference type="ARBA" id="ARBA00022448"/>
    </source>
</evidence>
<dbReference type="GO" id="GO:0055085">
    <property type="term" value="P:transmembrane transport"/>
    <property type="evidence" value="ECO:0007669"/>
    <property type="project" value="InterPro"/>
</dbReference>
<dbReference type="PANTHER" id="PTHR43386">
    <property type="entry name" value="OLIGOPEPTIDE TRANSPORT SYSTEM PERMEASE PROTEIN APPC"/>
    <property type="match status" value="1"/>
</dbReference>
<dbReference type="EMBL" id="LSFN01000014">
    <property type="protein sequence ID" value="OAB74673.1"/>
    <property type="molecule type" value="Genomic_DNA"/>
</dbReference>
<dbReference type="GO" id="GO:0005886">
    <property type="term" value="C:plasma membrane"/>
    <property type="evidence" value="ECO:0007669"/>
    <property type="project" value="UniProtKB-SubCell"/>
</dbReference>
<name>A0A162KVN3_9BACL</name>
<keyword evidence="3" id="KW-1003">Cell membrane</keyword>
<dbReference type="STRING" id="1763538.LPB68_02385"/>
<comment type="caution">
    <text evidence="9">The sequence shown here is derived from an EMBL/GenBank/DDBJ whole genome shotgun (WGS) entry which is preliminary data.</text>
</comment>
<evidence type="ECO:0000256" key="5">
    <source>
        <dbReference type="ARBA" id="ARBA00022989"/>
    </source>
</evidence>
<dbReference type="InterPro" id="IPR035906">
    <property type="entry name" value="MetI-like_sf"/>
</dbReference>
<dbReference type="InterPro" id="IPR050366">
    <property type="entry name" value="BP-dependent_transpt_permease"/>
</dbReference>
<accession>A0A162KVN3</accession>
<organism evidence="9 10">
    <name type="scientific">Paenibacillus crassostreae</name>
    <dbReference type="NCBI Taxonomy" id="1763538"/>
    <lineage>
        <taxon>Bacteria</taxon>
        <taxon>Bacillati</taxon>
        <taxon>Bacillota</taxon>
        <taxon>Bacilli</taxon>
        <taxon>Bacillales</taxon>
        <taxon>Paenibacillaceae</taxon>
        <taxon>Paenibacillus</taxon>
    </lineage>
</organism>
<comment type="subcellular location">
    <subcellularLocation>
        <location evidence="1 7">Cell membrane</location>
        <topology evidence="1 7">Multi-pass membrane protein</topology>
    </subcellularLocation>
</comment>
<dbReference type="PANTHER" id="PTHR43386:SF23">
    <property type="entry name" value="ABC TRANSPORTER"/>
    <property type="match status" value="1"/>
</dbReference>
<keyword evidence="6 7" id="KW-0472">Membrane</keyword>
<dbReference type="Gene3D" id="1.10.3720.10">
    <property type="entry name" value="MetI-like"/>
    <property type="match status" value="1"/>
</dbReference>
<keyword evidence="5 7" id="KW-1133">Transmembrane helix</keyword>
<dbReference type="KEGG" id="pcx:LPB68_02385"/>
<dbReference type="AlphaFoldDB" id="A0A162KVN3"/>
<evidence type="ECO:0000256" key="6">
    <source>
        <dbReference type="ARBA" id="ARBA00023136"/>
    </source>
</evidence>
<feature type="domain" description="ABC transmembrane type-1" evidence="8">
    <location>
        <begin position="86"/>
        <end position="276"/>
    </location>
</feature>
<evidence type="ECO:0000313" key="9">
    <source>
        <dbReference type="EMBL" id="OAB74673.1"/>
    </source>
</evidence>
<dbReference type="Proteomes" id="UP000077134">
    <property type="component" value="Unassembled WGS sequence"/>
</dbReference>
<protein>
    <submittedName>
        <fullName evidence="9">Peptide ABC transporter permease</fullName>
    </submittedName>
</protein>
<dbReference type="RefSeq" id="WP_068658207.1">
    <property type="nucleotide sequence ID" value="NZ_CP017770.1"/>
</dbReference>
<keyword evidence="4 7" id="KW-0812">Transmembrane</keyword>
<dbReference type="PROSITE" id="PS50928">
    <property type="entry name" value="ABC_TM1"/>
    <property type="match status" value="1"/>
</dbReference>
<dbReference type="OrthoDB" id="9797472at2"/>
<feature type="transmembrane region" description="Helical" evidence="7">
    <location>
        <begin position="126"/>
        <end position="146"/>
    </location>
</feature>
<gene>
    <name evidence="9" type="ORF">PNBC_11575</name>
</gene>
<evidence type="ECO:0000256" key="4">
    <source>
        <dbReference type="ARBA" id="ARBA00022692"/>
    </source>
</evidence>
<keyword evidence="10" id="KW-1185">Reference proteome</keyword>